<keyword evidence="8" id="KW-1185">Reference proteome</keyword>
<dbReference type="OrthoDB" id="2354757at2759"/>
<dbReference type="Proteomes" id="UP000054217">
    <property type="component" value="Unassembled WGS sequence"/>
</dbReference>
<reference evidence="7 8" key="1">
    <citation type="submission" date="2014-04" db="EMBL/GenBank/DDBJ databases">
        <authorList>
            <consortium name="DOE Joint Genome Institute"/>
            <person name="Kuo A."/>
            <person name="Kohler A."/>
            <person name="Costa M.D."/>
            <person name="Nagy L.G."/>
            <person name="Floudas D."/>
            <person name="Copeland A."/>
            <person name="Barry K.W."/>
            <person name="Cichocki N."/>
            <person name="Veneault-Fourrey C."/>
            <person name="LaButti K."/>
            <person name="Lindquist E.A."/>
            <person name="Lipzen A."/>
            <person name="Lundell T."/>
            <person name="Morin E."/>
            <person name="Murat C."/>
            <person name="Sun H."/>
            <person name="Tunlid A."/>
            <person name="Henrissat B."/>
            <person name="Grigoriev I.V."/>
            <person name="Hibbett D.S."/>
            <person name="Martin F."/>
            <person name="Nordberg H.P."/>
            <person name="Cantor M.N."/>
            <person name="Hua S.X."/>
        </authorList>
    </citation>
    <scope>NUCLEOTIDE SEQUENCE [LARGE SCALE GENOMIC DNA]</scope>
    <source>
        <strain evidence="7 8">Marx 270</strain>
    </source>
</reference>
<evidence type="ECO:0000256" key="2">
    <source>
        <dbReference type="ARBA" id="ARBA00022692"/>
    </source>
</evidence>
<comment type="subcellular location">
    <subcellularLocation>
        <location evidence="1">Membrane</location>
        <topology evidence="1">Multi-pass membrane protein</topology>
    </subcellularLocation>
</comment>
<keyword evidence="3 5" id="KW-1133">Transmembrane helix</keyword>
<dbReference type="InterPro" id="IPR051380">
    <property type="entry name" value="pH-response_reg_palI/RIM9"/>
</dbReference>
<dbReference type="EMBL" id="KN831953">
    <property type="protein sequence ID" value="KIO10046.1"/>
    <property type="molecule type" value="Genomic_DNA"/>
</dbReference>
<evidence type="ECO:0000313" key="8">
    <source>
        <dbReference type="Proteomes" id="UP000054217"/>
    </source>
</evidence>
<accession>A0A0C3PMJ9</accession>
<evidence type="ECO:0000256" key="4">
    <source>
        <dbReference type="ARBA" id="ARBA00023136"/>
    </source>
</evidence>
<evidence type="ECO:0000256" key="6">
    <source>
        <dbReference type="SAM" id="SignalP"/>
    </source>
</evidence>
<evidence type="ECO:0008006" key="9">
    <source>
        <dbReference type="Google" id="ProtNLM"/>
    </source>
</evidence>
<dbReference type="InParanoid" id="A0A0C3PMJ9"/>
<dbReference type="STRING" id="870435.A0A0C3PMJ9"/>
<evidence type="ECO:0000256" key="1">
    <source>
        <dbReference type="ARBA" id="ARBA00004141"/>
    </source>
</evidence>
<sequence length="182" mass="19147">MAASGALPGLFFCFAAMVLLIFVSVSAPTWNTISFLNANDISFGVFGYTGSKAHVGYTFPTSLPNTDSDTLHGLTYALILYPIAAGLSGISVLFGLCGAGYHRVGTVFMSLTAALALLCTLIVWVISTSLFGVLRERLQDGGVNATWGNATWLGLGALVSLLLGFCTAACGVFGSYRRTRRL</sequence>
<feature type="chain" id="PRO_5002168061" description="Pali-domain-containing protein" evidence="6">
    <location>
        <begin position="28"/>
        <end position="182"/>
    </location>
</feature>
<dbReference type="Pfam" id="PF06687">
    <property type="entry name" value="SUR7"/>
    <property type="match status" value="1"/>
</dbReference>
<evidence type="ECO:0000313" key="7">
    <source>
        <dbReference type="EMBL" id="KIO10046.1"/>
    </source>
</evidence>
<feature type="transmembrane region" description="Helical" evidence="5">
    <location>
        <begin position="152"/>
        <end position="176"/>
    </location>
</feature>
<dbReference type="InterPro" id="IPR009571">
    <property type="entry name" value="SUR7/Rim9-like_fungi"/>
</dbReference>
<dbReference type="GO" id="GO:0035838">
    <property type="term" value="C:growing cell tip"/>
    <property type="evidence" value="ECO:0007669"/>
    <property type="project" value="TreeGrafter"/>
</dbReference>
<dbReference type="GO" id="GO:0005886">
    <property type="term" value="C:plasma membrane"/>
    <property type="evidence" value="ECO:0007669"/>
    <property type="project" value="InterPro"/>
</dbReference>
<feature type="signal peptide" evidence="6">
    <location>
        <begin position="1"/>
        <end position="27"/>
    </location>
</feature>
<keyword evidence="4 5" id="KW-0472">Membrane</keyword>
<keyword evidence="2 5" id="KW-0812">Transmembrane</keyword>
<gene>
    <name evidence="7" type="ORF">M404DRAFT_996031</name>
</gene>
<feature type="transmembrane region" description="Helical" evidence="5">
    <location>
        <begin position="108"/>
        <end position="132"/>
    </location>
</feature>
<dbReference type="HOGENOM" id="CLU_076420_3_0_1"/>
<dbReference type="AlphaFoldDB" id="A0A0C3PMJ9"/>
<evidence type="ECO:0000256" key="5">
    <source>
        <dbReference type="SAM" id="Phobius"/>
    </source>
</evidence>
<proteinExistence type="predicted"/>
<name>A0A0C3PMJ9_PISTI</name>
<evidence type="ECO:0000256" key="3">
    <source>
        <dbReference type="ARBA" id="ARBA00022989"/>
    </source>
</evidence>
<protein>
    <recommendedName>
        <fullName evidence="9">Pali-domain-containing protein</fullName>
    </recommendedName>
</protein>
<dbReference type="GO" id="GO:0032153">
    <property type="term" value="C:cell division site"/>
    <property type="evidence" value="ECO:0007669"/>
    <property type="project" value="TreeGrafter"/>
</dbReference>
<organism evidence="7 8">
    <name type="scientific">Pisolithus tinctorius Marx 270</name>
    <dbReference type="NCBI Taxonomy" id="870435"/>
    <lineage>
        <taxon>Eukaryota</taxon>
        <taxon>Fungi</taxon>
        <taxon>Dikarya</taxon>
        <taxon>Basidiomycota</taxon>
        <taxon>Agaricomycotina</taxon>
        <taxon>Agaricomycetes</taxon>
        <taxon>Agaricomycetidae</taxon>
        <taxon>Boletales</taxon>
        <taxon>Sclerodermatineae</taxon>
        <taxon>Pisolithaceae</taxon>
        <taxon>Pisolithus</taxon>
    </lineage>
</organism>
<dbReference type="PANTHER" id="PTHR28013">
    <property type="entry name" value="PROTEIN DCV1-RELATED"/>
    <property type="match status" value="1"/>
</dbReference>
<dbReference type="PANTHER" id="PTHR28013:SF3">
    <property type="entry name" value="PROTEIN DCV1-RELATED"/>
    <property type="match status" value="1"/>
</dbReference>
<reference evidence="8" key="2">
    <citation type="submission" date="2015-01" db="EMBL/GenBank/DDBJ databases">
        <title>Evolutionary Origins and Diversification of the Mycorrhizal Mutualists.</title>
        <authorList>
            <consortium name="DOE Joint Genome Institute"/>
            <consortium name="Mycorrhizal Genomics Consortium"/>
            <person name="Kohler A."/>
            <person name="Kuo A."/>
            <person name="Nagy L.G."/>
            <person name="Floudas D."/>
            <person name="Copeland A."/>
            <person name="Barry K.W."/>
            <person name="Cichocki N."/>
            <person name="Veneault-Fourrey C."/>
            <person name="LaButti K."/>
            <person name="Lindquist E.A."/>
            <person name="Lipzen A."/>
            <person name="Lundell T."/>
            <person name="Morin E."/>
            <person name="Murat C."/>
            <person name="Riley R."/>
            <person name="Ohm R."/>
            <person name="Sun H."/>
            <person name="Tunlid A."/>
            <person name="Henrissat B."/>
            <person name="Grigoriev I.V."/>
            <person name="Hibbett D.S."/>
            <person name="Martin F."/>
        </authorList>
    </citation>
    <scope>NUCLEOTIDE SEQUENCE [LARGE SCALE GENOMIC DNA]</scope>
    <source>
        <strain evidence="8">Marx 270</strain>
    </source>
</reference>
<keyword evidence="6" id="KW-0732">Signal</keyword>
<feature type="transmembrane region" description="Helical" evidence="5">
    <location>
        <begin position="74"/>
        <end position="96"/>
    </location>
</feature>